<dbReference type="EMBL" id="LAZR01068539">
    <property type="protein sequence ID" value="KKK49445.1"/>
    <property type="molecule type" value="Genomic_DNA"/>
</dbReference>
<sequence>KSNKNYWDYIKTSFTYHMHKIRNKIEATLKKIYTYLKVLRNDIIQHYSEYKEN</sequence>
<proteinExistence type="predicted"/>
<evidence type="ECO:0000313" key="1">
    <source>
        <dbReference type="EMBL" id="KKK49445.1"/>
    </source>
</evidence>
<organism evidence="1">
    <name type="scientific">marine sediment metagenome</name>
    <dbReference type="NCBI Taxonomy" id="412755"/>
    <lineage>
        <taxon>unclassified sequences</taxon>
        <taxon>metagenomes</taxon>
        <taxon>ecological metagenomes</taxon>
    </lineage>
</organism>
<reference evidence="1" key="1">
    <citation type="journal article" date="2015" name="Nature">
        <title>Complex archaea that bridge the gap between prokaryotes and eukaryotes.</title>
        <authorList>
            <person name="Spang A."/>
            <person name="Saw J.H."/>
            <person name="Jorgensen S.L."/>
            <person name="Zaremba-Niedzwiedzka K."/>
            <person name="Martijn J."/>
            <person name="Lind A.E."/>
            <person name="van Eijk R."/>
            <person name="Schleper C."/>
            <person name="Guy L."/>
            <person name="Ettema T.J."/>
        </authorList>
    </citation>
    <scope>NUCLEOTIDE SEQUENCE</scope>
</reference>
<protein>
    <submittedName>
        <fullName evidence="1">Uncharacterized protein</fullName>
    </submittedName>
</protein>
<gene>
    <name evidence="1" type="ORF">LCGC14_3134990</name>
</gene>
<name>A0A0F8WMI3_9ZZZZ</name>
<comment type="caution">
    <text evidence="1">The sequence shown here is derived from an EMBL/GenBank/DDBJ whole genome shotgun (WGS) entry which is preliminary data.</text>
</comment>
<feature type="non-terminal residue" evidence="1">
    <location>
        <position position="1"/>
    </location>
</feature>
<accession>A0A0F8WMI3</accession>
<dbReference type="AlphaFoldDB" id="A0A0F8WMI3"/>